<comment type="caution">
    <text evidence="1">The sequence shown here is derived from an EMBL/GenBank/DDBJ whole genome shotgun (WGS) entry which is preliminary data.</text>
</comment>
<keyword evidence="2" id="KW-1185">Reference proteome</keyword>
<sequence length="80" mass="9116">MRQVIAASLSANRQASTSFQAFSMLRAPLRLRNINVRNAPRPSEKAVPQQRYLNYDAHMRLLMCPTLATDTKTIETIKKI</sequence>
<accession>A0A4C1XB81</accession>
<gene>
    <name evidence="1" type="ORF">EVAR_46792_1</name>
</gene>
<proteinExistence type="predicted"/>
<reference evidence="1 2" key="1">
    <citation type="journal article" date="2019" name="Commun. Biol.">
        <title>The bagworm genome reveals a unique fibroin gene that provides high tensile strength.</title>
        <authorList>
            <person name="Kono N."/>
            <person name="Nakamura H."/>
            <person name="Ohtoshi R."/>
            <person name="Tomita M."/>
            <person name="Numata K."/>
            <person name="Arakawa K."/>
        </authorList>
    </citation>
    <scope>NUCLEOTIDE SEQUENCE [LARGE SCALE GENOMIC DNA]</scope>
</reference>
<evidence type="ECO:0000313" key="2">
    <source>
        <dbReference type="Proteomes" id="UP000299102"/>
    </source>
</evidence>
<dbReference type="AlphaFoldDB" id="A0A4C1XB81"/>
<name>A0A4C1XB81_EUMVA</name>
<dbReference type="Proteomes" id="UP000299102">
    <property type="component" value="Unassembled WGS sequence"/>
</dbReference>
<organism evidence="1 2">
    <name type="scientific">Eumeta variegata</name>
    <name type="common">Bagworm moth</name>
    <name type="synonym">Eumeta japonica</name>
    <dbReference type="NCBI Taxonomy" id="151549"/>
    <lineage>
        <taxon>Eukaryota</taxon>
        <taxon>Metazoa</taxon>
        <taxon>Ecdysozoa</taxon>
        <taxon>Arthropoda</taxon>
        <taxon>Hexapoda</taxon>
        <taxon>Insecta</taxon>
        <taxon>Pterygota</taxon>
        <taxon>Neoptera</taxon>
        <taxon>Endopterygota</taxon>
        <taxon>Lepidoptera</taxon>
        <taxon>Glossata</taxon>
        <taxon>Ditrysia</taxon>
        <taxon>Tineoidea</taxon>
        <taxon>Psychidae</taxon>
        <taxon>Oiketicinae</taxon>
        <taxon>Eumeta</taxon>
    </lineage>
</organism>
<protein>
    <submittedName>
        <fullName evidence="1">Uncharacterized protein</fullName>
    </submittedName>
</protein>
<evidence type="ECO:0000313" key="1">
    <source>
        <dbReference type="EMBL" id="GBP61141.1"/>
    </source>
</evidence>
<dbReference type="EMBL" id="BGZK01000805">
    <property type="protein sequence ID" value="GBP61141.1"/>
    <property type="molecule type" value="Genomic_DNA"/>
</dbReference>